<dbReference type="InterPro" id="IPR011989">
    <property type="entry name" value="ARM-like"/>
</dbReference>
<gene>
    <name evidence="4" type="ORF">M569_01716</name>
</gene>
<keyword evidence="5" id="KW-1185">Reference proteome</keyword>
<reference evidence="4 5" key="1">
    <citation type="journal article" date="2013" name="BMC Genomics">
        <title>The miniature genome of a carnivorous plant Genlisea aurea contains a low number of genes and short non-coding sequences.</title>
        <authorList>
            <person name="Leushkin E.V."/>
            <person name="Sutormin R.A."/>
            <person name="Nabieva E.R."/>
            <person name="Penin A.A."/>
            <person name="Kondrashov A.S."/>
            <person name="Logacheva M.D."/>
        </authorList>
    </citation>
    <scope>NUCLEOTIDE SEQUENCE [LARGE SCALE GENOMIC DNA]</scope>
</reference>
<dbReference type="InterPro" id="IPR032460">
    <property type="entry name" value="Symplekin/Pta1_N"/>
</dbReference>
<dbReference type="PANTHER" id="PTHR47184:SF3">
    <property type="entry name" value="PHOSPHATIDYLINOSITOL 3-AND 4-KINASE FAMILY PROTEIN-RELATED"/>
    <property type="match status" value="1"/>
</dbReference>
<evidence type="ECO:0000259" key="3">
    <source>
        <dbReference type="Pfam" id="PF12295"/>
    </source>
</evidence>
<proteinExistence type="predicted"/>
<feature type="region of interest" description="Disordered" evidence="1">
    <location>
        <begin position="945"/>
        <end position="975"/>
    </location>
</feature>
<evidence type="ECO:0000313" key="5">
    <source>
        <dbReference type="Proteomes" id="UP000015453"/>
    </source>
</evidence>
<sequence>REQLLPLLAKANNHGDLGVKLSALKQAKDILLSVEPGLVSDFFPFLADLHSSPEPIVRKHLVEIIDDIGARTREHICTLLPVLFTLLRDHNPLIAKQSIMTGSKIFSAVLVELVIQFQRRGIVERWLEELWAWMLKFRNAVLDVFFEAGPIGPKLIAVKFIETFVLHFTSDSNDFSLHNTEGGMFNISWVADGHPVLDRPSFVSDANRFLGILLDMLPSASNCPGSLLITTLNSLATIARRRPLYYKSIFASLLDFRPSIERTRACHSISVHYALRNVFLGFLKCTHPVIVESRDRLLRELRAMNAGDAADQAIRQVEKMIKNNGRVLRDPQLNKVFSIEKLLHGDASRKRLLLDCENQNNSFESMSKRTRYGPPDVAHAAVDAVQDHINGMTPEPYILDGDLSPVEQMIAMIGALIAEGERGAESLEILISNMHPDLLADIVITNMKHLPKSPPGLLRYSNSSLNRPSESSTDSGQFASPNGNGSTTLNHLAHAPVSSMTASFPSSDAPMGNISSDLKRDPRRDPRRLDPRRVAVPTDVLMASAGETNANLINNPSVRSDLDSTSFASPALNPPLSDNAPEFRMPNVRMESNTSESSVLVEEQLVAKEESKDFEASEISRETNIGLHGPSSLAAKNEDLPMQEPVNIPILDEAYSPPSHETEQLHPDTSTMETSEVVSPDLPGSLPYIKLTEENQGRASLMALERIIQSYRSEHRTDYKQTQIPLIARLFAQSHVNDALGMVQKSIISDYEQQKGHELVLHILYCLHSPRMSDSGSSAANDVYERFFLEVAKSLLHKLPASDKSFSRLLGEVPTIPGSVLGLLHDVCTKSLSGTDARDGDRVTQGLGAVWSLILGRPLNRHAFLDIALKCAVHHKDEVRTKAIRLVSNKLYSVDYLSQEIEKYATDMFLSTMGTSISGQLQSAPAESAQGIGGKVECTEASTSGSHVSEHGISSDVPTASVDAKNSSVPGASVDDSSSVSSQAHVVMSLFFALCAKKPILLHLVFDKYGPALQSVKQAVSRHISVLVRSLGSSCTELLNIISDPPQGSEDLVIQVLHVLSEGTTPSPDLLETIKRLYETRLKDATVLIPILSAFSRDEVLPIFPQLIQLPLPKFQTALAHILQGSAHSGPALTPVEVLVAIHDISPEKEGIPLKKITDACTACFEQHTVFTQQVLTKALNQMVDQTTLPLLFMRTVIQAIDAFPTMVDVVMDILSKLVSRQQIWKMPKLWVGFLKCVSQTLPHSFRVLLQLPSPQLESALNKYPNLRSPLAAHATQSSVRPSVNRSTLAVLGLASPS</sequence>
<feature type="compositionally biased region" description="Polar residues" evidence="1">
    <location>
        <begin position="667"/>
        <end position="677"/>
    </location>
</feature>
<feature type="non-terminal residue" evidence="4">
    <location>
        <position position="1"/>
    </location>
</feature>
<dbReference type="EMBL" id="AUSU01000587">
    <property type="protein sequence ID" value="EPS73040.1"/>
    <property type="molecule type" value="Genomic_DNA"/>
</dbReference>
<dbReference type="Proteomes" id="UP000015453">
    <property type="component" value="Unassembled WGS sequence"/>
</dbReference>
<evidence type="ECO:0000313" key="4">
    <source>
        <dbReference type="EMBL" id="EPS73040.1"/>
    </source>
</evidence>
<dbReference type="InterPro" id="IPR016024">
    <property type="entry name" value="ARM-type_fold"/>
</dbReference>
<feature type="compositionally biased region" description="Polar residues" evidence="1">
    <location>
        <begin position="473"/>
        <end position="490"/>
    </location>
</feature>
<accession>S8D0X6</accession>
<feature type="compositionally biased region" description="Low complexity" evidence="1">
    <location>
        <begin position="461"/>
        <end position="472"/>
    </location>
</feature>
<feature type="region of interest" description="Disordered" evidence="1">
    <location>
        <begin position="657"/>
        <end position="679"/>
    </location>
</feature>
<dbReference type="Pfam" id="PF12295">
    <property type="entry name" value="Symplekin_C"/>
    <property type="match status" value="1"/>
</dbReference>
<dbReference type="Gene3D" id="1.25.10.10">
    <property type="entry name" value="Leucine-rich Repeat Variant"/>
    <property type="match status" value="1"/>
</dbReference>
<feature type="compositionally biased region" description="Basic and acidic residues" evidence="1">
    <location>
        <begin position="517"/>
        <end position="533"/>
    </location>
</feature>
<evidence type="ECO:0000256" key="1">
    <source>
        <dbReference type="SAM" id="MobiDB-lite"/>
    </source>
</evidence>
<feature type="domain" description="Symplekin C-terminal" evidence="3">
    <location>
        <begin position="1084"/>
        <end position="1263"/>
    </location>
</feature>
<protein>
    <recommendedName>
        <fullName evidence="6">Symplekin</fullName>
    </recommendedName>
</protein>
<organism evidence="4 5">
    <name type="scientific">Genlisea aurea</name>
    <dbReference type="NCBI Taxonomy" id="192259"/>
    <lineage>
        <taxon>Eukaryota</taxon>
        <taxon>Viridiplantae</taxon>
        <taxon>Streptophyta</taxon>
        <taxon>Embryophyta</taxon>
        <taxon>Tracheophyta</taxon>
        <taxon>Spermatophyta</taxon>
        <taxon>Magnoliopsida</taxon>
        <taxon>eudicotyledons</taxon>
        <taxon>Gunneridae</taxon>
        <taxon>Pentapetalae</taxon>
        <taxon>asterids</taxon>
        <taxon>lamiids</taxon>
        <taxon>Lamiales</taxon>
        <taxon>Lentibulariaceae</taxon>
        <taxon>Genlisea</taxon>
    </lineage>
</organism>
<dbReference type="PANTHER" id="PTHR47184">
    <property type="entry name" value="PHOSPHATIDYLINOSITOL 3-AND 4-KINASE FAMILY PROTEIN-RELATED"/>
    <property type="match status" value="1"/>
</dbReference>
<dbReference type="SUPFAM" id="SSF48371">
    <property type="entry name" value="ARM repeat"/>
    <property type="match status" value="1"/>
</dbReference>
<feature type="domain" description="Symplekin/Pta1 N-terminal" evidence="2">
    <location>
        <begin position="92"/>
        <end position="310"/>
    </location>
</feature>
<comment type="caution">
    <text evidence="4">The sequence shown here is derived from an EMBL/GenBank/DDBJ whole genome shotgun (WGS) entry which is preliminary data.</text>
</comment>
<evidence type="ECO:0000259" key="2">
    <source>
        <dbReference type="Pfam" id="PF11935"/>
    </source>
</evidence>
<dbReference type="Pfam" id="PF11935">
    <property type="entry name" value="SYMPK_PTA1_N"/>
    <property type="match status" value="1"/>
</dbReference>
<name>S8D0X6_9LAMI</name>
<evidence type="ECO:0008006" key="6">
    <source>
        <dbReference type="Google" id="ProtNLM"/>
    </source>
</evidence>
<dbReference type="OrthoDB" id="331600at2759"/>
<feature type="region of interest" description="Disordered" evidence="1">
    <location>
        <begin position="455"/>
        <end position="533"/>
    </location>
</feature>
<dbReference type="InterPro" id="IPR022075">
    <property type="entry name" value="Symplekin_C"/>
</dbReference>